<dbReference type="EMBL" id="SOGJ01000022">
    <property type="protein sequence ID" value="TFC97906.1"/>
    <property type="molecule type" value="Genomic_DNA"/>
</dbReference>
<dbReference type="CDD" id="cd00060">
    <property type="entry name" value="FHA"/>
    <property type="match status" value="1"/>
</dbReference>
<evidence type="ECO:0000256" key="2">
    <source>
        <dbReference type="SAM" id="MobiDB-lite"/>
    </source>
</evidence>
<proteinExistence type="predicted"/>
<name>A0ABY2IZ48_9MICO</name>
<gene>
    <name evidence="5" type="ORF">E3O65_09275</name>
</gene>
<dbReference type="SUPFAM" id="SSF49879">
    <property type="entry name" value="SMAD/FHA domain"/>
    <property type="match status" value="1"/>
</dbReference>
<keyword evidence="3" id="KW-1133">Transmembrane helix</keyword>
<keyword evidence="3" id="KW-0472">Membrane</keyword>
<dbReference type="Pfam" id="PF00498">
    <property type="entry name" value="FHA"/>
    <property type="match status" value="1"/>
</dbReference>
<reference evidence="5 6" key="1">
    <citation type="submission" date="2019-03" db="EMBL/GenBank/DDBJ databases">
        <title>Genomics of glacier-inhabiting Cryobacterium strains.</title>
        <authorList>
            <person name="Liu Q."/>
            <person name="Xin Y.-H."/>
        </authorList>
    </citation>
    <scope>NUCLEOTIDE SEQUENCE [LARGE SCALE GENOMIC DNA]</scope>
    <source>
        <strain evidence="5 6">TMT4-23</strain>
    </source>
</reference>
<evidence type="ECO:0000256" key="1">
    <source>
        <dbReference type="ARBA" id="ARBA00022553"/>
    </source>
</evidence>
<dbReference type="PROSITE" id="PS50006">
    <property type="entry name" value="FHA_DOMAIN"/>
    <property type="match status" value="1"/>
</dbReference>
<dbReference type="Proteomes" id="UP000298355">
    <property type="component" value="Unassembled WGS sequence"/>
</dbReference>
<feature type="region of interest" description="Disordered" evidence="2">
    <location>
        <begin position="280"/>
        <end position="308"/>
    </location>
</feature>
<dbReference type="InterPro" id="IPR008984">
    <property type="entry name" value="SMAD_FHA_dom_sf"/>
</dbReference>
<evidence type="ECO:0000256" key="3">
    <source>
        <dbReference type="SAM" id="Phobius"/>
    </source>
</evidence>
<dbReference type="Gene3D" id="2.60.200.20">
    <property type="match status" value="1"/>
</dbReference>
<feature type="domain" description="FHA" evidence="4">
    <location>
        <begin position="352"/>
        <end position="406"/>
    </location>
</feature>
<dbReference type="InterPro" id="IPR000253">
    <property type="entry name" value="FHA_dom"/>
</dbReference>
<comment type="caution">
    <text evidence="5">The sequence shown here is derived from an EMBL/GenBank/DDBJ whole genome shotgun (WGS) entry which is preliminary data.</text>
</comment>
<feature type="transmembrane region" description="Helical" evidence="3">
    <location>
        <begin position="141"/>
        <end position="161"/>
    </location>
</feature>
<keyword evidence="1" id="KW-0597">Phosphoprotein</keyword>
<evidence type="ECO:0000259" key="4">
    <source>
        <dbReference type="PROSITE" id="PS50006"/>
    </source>
</evidence>
<organism evidence="5 6">
    <name type="scientific">Cryobacterium breve</name>
    <dbReference type="NCBI Taxonomy" id="1259258"/>
    <lineage>
        <taxon>Bacteria</taxon>
        <taxon>Bacillati</taxon>
        <taxon>Actinomycetota</taxon>
        <taxon>Actinomycetes</taxon>
        <taxon>Micrococcales</taxon>
        <taxon>Microbacteriaceae</taxon>
        <taxon>Cryobacterium</taxon>
    </lineage>
</organism>
<evidence type="ECO:0000313" key="5">
    <source>
        <dbReference type="EMBL" id="TFC97906.1"/>
    </source>
</evidence>
<protein>
    <submittedName>
        <fullName evidence="5">FHA domain-containing protein</fullName>
    </submittedName>
</protein>
<evidence type="ECO:0000313" key="6">
    <source>
        <dbReference type="Proteomes" id="UP000298355"/>
    </source>
</evidence>
<accession>A0ABY2IZ48</accession>
<keyword evidence="6" id="KW-1185">Reference proteome</keyword>
<keyword evidence="3" id="KW-0812">Transmembrane</keyword>
<feature type="transmembrane region" description="Helical" evidence="3">
    <location>
        <begin position="167"/>
        <end position="190"/>
    </location>
</feature>
<sequence length="447" mass="46296">MPSCFTSDDRSSLDAEVFLVNAVSVSDPIANFTKKPTPFISLSSQSTSGVVYTDDCSSRGDGRPAQTRNLAVRRVRGDMTGILISALSCGRCGSDLGAFDPFCTRCAATVEPAADARAALAGSLLQNTLAAGSRQKLTADLIDLAPLGALGLVVVVSFLLGAPDLTAGLAATALATVLVLGYGSIHLWLLGSRGSSLGRALTRLRTVDELTATALSTRGLLGRTTTGRWLHGTVTLDLRRGRDPLTPAYRPLTADRLRSAATQEPGAGLGHQAPAFAQASPLTLPQPSGAAPPAAPTSRRGIRSAGTPVSAADLEHTVLRDQLPPGPGFAAAVLTAALVLDTGQHVPVDGAVLIGRNPDADPTAPRQSVFAWPDLSRTLSKTHALLDWDGQNLWVTDLGSTNGTTLVDPNGGERPVSPGERTTVPPGWRVSPGDRSFGFVTAGQVRS</sequence>